<evidence type="ECO:0000256" key="1">
    <source>
        <dbReference type="SAM" id="SignalP"/>
    </source>
</evidence>
<keyword evidence="1" id="KW-0732">Signal</keyword>
<reference evidence="3" key="1">
    <citation type="submission" date="2017-08" db="EMBL/GenBank/DDBJ databases">
        <title>A dynamic microbial community with high functional redundancy inhabits the cold, oxic subseafloor aquifer.</title>
        <authorList>
            <person name="Tully B.J."/>
            <person name="Wheat C.G."/>
            <person name="Glazer B.T."/>
            <person name="Huber J.A."/>
        </authorList>
    </citation>
    <scope>NUCLEOTIDE SEQUENCE [LARGE SCALE GENOMIC DNA]</scope>
</reference>
<organism evidence="2 3">
    <name type="scientific">SAR324 cluster bacterium</name>
    <dbReference type="NCBI Taxonomy" id="2024889"/>
    <lineage>
        <taxon>Bacteria</taxon>
        <taxon>Deltaproteobacteria</taxon>
        <taxon>SAR324 cluster</taxon>
    </lineage>
</organism>
<feature type="signal peptide" evidence="1">
    <location>
        <begin position="1"/>
        <end position="20"/>
    </location>
</feature>
<evidence type="ECO:0008006" key="4">
    <source>
        <dbReference type="Google" id="ProtNLM"/>
    </source>
</evidence>
<comment type="caution">
    <text evidence="2">The sequence shown here is derived from an EMBL/GenBank/DDBJ whole genome shotgun (WGS) entry which is preliminary data.</text>
</comment>
<evidence type="ECO:0000313" key="3">
    <source>
        <dbReference type="Proteomes" id="UP000218113"/>
    </source>
</evidence>
<sequence>MRSKGYISLLAIALLFSACGGGSSDNGGDPVGEVPPVVGITEFTGAVEISLSNERNDSINIEDNNLIDYFKLEVTSLGIYTLYTSSYAAGTDADYAYRLQTDIHGPDELMIKRSTLNFELTSIGEEWQTTEFEVTEIGTHYFKTYRERVGPAENKTTNYKFQIEPSLKNNLVQDEEGEFNDVQSQATQHTVGSFIHDINGTVNVVRDSDAADWYELQNLIPGTYTLYLEAKSGTEYISSGQSLRAKVYDIYGNLHTDLSAAYAVGNMDQAGEWYRETFEVLSNESYFIKISRDYDLSTAYSFKVLPSIANGYELDANGEPNDVQVLAKSIVLDDINTTIEDSINMTDITDADDWFEFTSDVTQTVDIRLETLSGTTGGTYTLLLEIVDVYGNTLKQIPTNQFLLNYENEYVVDSFNLVMGSKYYLHVNRRYNPLTTYKITISK</sequence>
<dbReference type="Gene3D" id="2.60.120.380">
    <property type="match status" value="2"/>
</dbReference>
<dbReference type="Proteomes" id="UP000218113">
    <property type="component" value="Unassembled WGS sequence"/>
</dbReference>
<name>A0A2A4T5S6_9DELT</name>
<dbReference type="EMBL" id="NVSR01000029">
    <property type="protein sequence ID" value="PCI28639.1"/>
    <property type="molecule type" value="Genomic_DNA"/>
</dbReference>
<dbReference type="PROSITE" id="PS51257">
    <property type="entry name" value="PROKAR_LIPOPROTEIN"/>
    <property type="match status" value="1"/>
</dbReference>
<accession>A0A2A4T5S6</accession>
<protein>
    <recommendedName>
        <fullName evidence="4">GOLD domain-containing protein</fullName>
    </recommendedName>
</protein>
<feature type="chain" id="PRO_5012178618" description="GOLD domain-containing protein" evidence="1">
    <location>
        <begin position="21"/>
        <end position="443"/>
    </location>
</feature>
<gene>
    <name evidence="2" type="ORF">COB67_05875</name>
</gene>
<proteinExistence type="predicted"/>
<dbReference type="AlphaFoldDB" id="A0A2A4T5S6"/>
<evidence type="ECO:0000313" key="2">
    <source>
        <dbReference type="EMBL" id="PCI28639.1"/>
    </source>
</evidence>